<reference evidence="15" key="1">
    <citation type="submission" date="2018-02" db="EMBL/GenBank/DDBJ databases">
        <authorList>
            <person name="O'Hara-Hanley K."/>
            <person name="Soby S."/>
        </authorList>
    </citation>
    <scope>NUCLEOTIDE SEQUENCE [LARGE SCALE GENOMIC DNA]</scope>
    <source>
        <strain evidence="15">MWU14-2602</strain>
    </source>
</reference>
<evidence type="ECO:0000256" key="12">
    <source>
        <dbReference type="RuleBase" id="RU367050"/>
    </source>
</evidence>
<gene>
    <name evidence="14" type="ORF">C2I19_03490</name>
</gene>
<dbReference type="Pfam" id="PF00528">
    <property type="entry name" value="BPD_transp_1"/>
    <property type="match status" value="1"/>
</dbReference>
<feature type="transmembrane region" description="Helical" evidence="11">
    <location>
        <begin position="35"/>
        <end position="53"/>
    </location>
</feature>
<feature type="transmembrane region" description="Helical" evidence="11">
    <location>
        <begin position="65"/>
        <end position="85"/>
    </location>
</feature>
<comment type="subcellular location">
    <subcellularLocation>
        <location evidence="2 12">Cell inner membrane</location>
        <topology evidence="2 12">Multi-pass membrane protein</topology>
    </subcellularLocation>
    <subcellularLocation>
        <location evidence="11">Cell membrane</location>
        <topology evidence="11">Multi-pass membrane protein</topology>
    </subcellularLocation>
</comment>
<evidence type="ECO:0000256" key="1">
    <source>
        <dbReference type="ARBA" id="ARBA00002264"/>
    </source>
</evidence>
<dbReference type="RefSeq" id="WP_103901326.1">
    <property type="nucleotide sequence ID" value="NZ_PQWB01000012.1"/>
</dbReference>
<evidence type="ECO:0000256" key="8">
    <source>
        <dbReference type="ARBA" id="ARBA00022692"/>
    </source>
</evidence>
<protein>
    <recommendedName>
        <fullName evidence="12">Maltose/maltodextrin transport system permease protein</fullName>
    </recommendedName>
</protein>
<dbReference type="InterPro" id="IPR000515">
    <property type="entry name" value="MetI-like"/>
</dbReference>
<evidence type="ECO:0000259" key="13">
    <source>
        <dbReference type="PROSITE" id="PS50928"/>
    </source>
</evidence>
<feature type="domain" description="ABC transmembrane type-1" evidence="13">
    <location>
        <begin position="274"/>
        <end position="497"/>
    </location>
</feature>
<organism evidence="14 15">
    <name type="scientific">Chromobacterium alticapitis</name>
    <dbReference type="NCBI Taxonomy" id="2073169"/>
    <lineage>
        <taxon>Bacteria</taxon>
        <taxon>Pseudomonadati</taxon>
        <taxon>Pseudomonadota</taxon>
        <taxon>Betaproteobacteria</taxon>
        <taxon>Neisseriales</taxon>
        <taxon>Chromobacteriaceae</taxon>
        <taxon>Chromobacterium</taxon>
    </lineage>
</organism>
<sequence length="509" mass="56163">MFKIHPRHAGTALGATFMTAGLWLVFMLYREGHLWLALAGLALLAGSAAIFSMKRAYALRYLYPGAAAILVFVILPALYTVGIGFTNYSSSNLLSYERATSYLLEQTYAGDGDPLRLQLYRQNSQYRLTLSRDDGAAWRSAPIKLNAIQPASQKLALQATAGQNTGEKLALKDVIALQPALRQLTLTLPGQTTPYRLSSLSGFSPAKPLYLRQADGALLNQQSGETLRPDFERGFYRNAQGENIVPGFRVNVGWKNFRQLFANSDLQKPMLKVFAWTVTFSALTVLFTFALGLMLATVLSWEALRFRGVYRVLLFLPYAVPGFISILIFRGLFNENFGEINLVLNGLFGIRPSWFSDPLLAKAMLLIVNTWLGYPYMMLLCLGLIKSIPSDLYEASAINGASAWTNLTQITLPLILKPIMPLLIASFAFNFNNFVLISLLTDGRPDFIDSAVPAGTTDILVSYTYRIAFQDSGQNFGLAAAISTLIFALVAALSLINLRLSRINAQANR</sequence>
<comment type="similarity">
    <text evidence="3 12">Belongs to the binding-protein-dependent transport system permease family. MalFG subfamily.</text>
</comment>
<keyword evidence="6 12" id="KW-0997">Cell inner membrane</keyword>
<dbReference type="GO" id="GO:1990060">
    <property type="term" value="C:maltose transport complex"/>
    <property type="evidence" value="ECO:0007669"/>
    <property type="project" value="TreeGrafter"/>
</dbReference>
<dbReference type="InterPro" id="IPR035906">
    <property type="entry name" value="MetI-like_sf"/>
</dbReference>
<comment type="caution">
    <text evidence="14">The sequence shown here is derived from an EMBL/GenBank/DDBJ whole genome shotgun (WGS) entry which is preliminary data.</text>
</comment>
<evidence type="ECO:0000256" key="3">
    <source>
        <dbReference type="ARBA" id="ARBA00009047"/>
    </source>
</evidence>
<dbReference type="CDD" id="cd06261">
    <property type="entry name" value="TM_PBP2"/>
    <property type="match status" value="1"/>
</dbReference>
<keyword evidence="9 11" id="KW-1133">Transmembrane helix</keyword>
<keyword evidence="15" id="KW-1185">Reference proteome</keyword>
<dbReference type="AlphaFoldDB" id="A0A2S5DK16"/>
<feature type="transmembrane region" description="Helical" evidence="11">
    <location>
        <begin position="312"/>
        <end position="333"/>
    </location>
</feature>
<dbReference type="NCBIfam" id="NF008232">
    <property type="entry name" value="PRK10999.1"/>
    <property type="match status" value="1"/>
</dbReference>
<dbReference type="Gene3D" id="2.40.430.10">
    <property type="entry name" value="D-maltodextrin-binding protein, MBP"/>
    <property type="match status" value="1"/>
</dbReference>
<dbReference type="PROSITE" id="PS50928">
    <property type="entry name" value="ABC_TM1"/>
    <property type="match status" value="1"/>
</dbReference>
<keyword evidence="10 11" id="KW-0472">Membrane</keyword>
<evidence type="ECO:0000256" key="2">
    <source>
        <dbReference type="ARBA" id="ARBA00004429"/>
    </source>
</evidence>
<evidence type="ECO:0000256" key="10">
    <source>
        <dbReference type="ARBA" id="ARBA00023136"/>
    </source>
</evidence>
<dbReference type="InterPro" id="IPR035277">
    <property type="entry name" value="MalF_N"/>
</dbReference>
<name>A0A2S5DK16_9NEIS</name>
<accession>A0A2S5DK16</accession>
<evidence type="ECO:0000313" key="15">
    <source>
        <dbReference type="Proteomes" id="UP000237082"/>
    </source>
</evidence>
<dbReference type="SUPFAM" id="SSF160964">
    <property type="entry name" value="MalF N-terminal region-like"/>
    <property type="match status" value="1"/>
</dbReference>
<dbReference type="Gene3D" id="3.10.650.10">
    <property type="entry name" value="MalF N-terminal region-like"/>
    <property type="match status" value="1"/>
</dbReference>
<evidence type="ECO:0000256" key="6">
    <source>
        <dbReference type="ARBA" id="ARBA00022519"/>
    </source>
</evidence>
<feature type="transmembrane region" description="Helical" evidence="11">
    <location>
        <begin position="419"/>
        <end position="440"/>
    </location>
</feature>
<evidence type="ECO:0000256" key="11">
    <source>
        <dbReference type="RuleBase" id="RU363032"/>
    </source>
</evidence>
<feature type="transmembrane region" description="Helical" evidence="11">
    <location>
        <begin position="363"/>
        <end position="385"/>
    </location>
</feature>
<dbReference type="EMBL" id="PQWB01000012">
    <property type="protein sequence ID" value="POZ63423.1"/>
    <property type="molecule type" value="Genomic_DNA"/>
</dbReference>
<dbReference type="SUPFAM" id="SSF161098">
    <property type="entry name" value="MetI-like"/>
    <property type="match status" value="1"/>
</dbReference>
<dbReference type="FunFam" id="1.10.3720.10:FF:000030">
    <property type="entry name" value="Maltose ABC transporter permease MalF"/>
    <property type="match status" value="1"/>
</dbReference>
<feature type="transmembrane region" description="Helical" evidence="11">
    <location>
        <begin position="12"/>
        <end position="29"/>
    </location>
</feature>
<feature type="transmembrane region" description="Helical" evidence="11">
    <location>
        <begin position="476"/>
        <end position="500"/>
    </location>
</feature>
<keyword evidence="7 12" id="KW-0762">Sugar transport</keyword>
<evidence type="ECO:0000313" key="14">
    <source>
        <dbReference type="EMBL" id="POZ63423.1"/>
    </source>
</evidence>
<comment type="subunit">
    <text evidence="12">The complex is composed of two ATP-binding proteins (MalK), two transmembrane proteins (MalG and MalF) and a solute-binding protein (MalE).</text>
</comment>
<dbReference type="InterPro" id="IPR029345">
    <property type="entry name" value="MalF_P2"/>
</dbReference>
<dbReference type="Gene3D" id="1.20.58.370">
    <property type="entry name" value="MalF N-terminal region-like"/>
    <property type="match status" value="1"/>
</dbReference>
<keyword evidence="5" id="KW-1003">Cell membrane</keyword>
<evidence type="ECO:0000256" key="4">
    <source>
        <dbReference type="ARBA" id="ARBA00022448"/>
    </source>
</evidence>
<dbReference type="GO" id="GO:0042956">
    <property type="term" value="P:maltodextrin transmembrane transport"/>
    <property type="evidence" value="ECO:0007669"/>
    <property type="project" value="TreeGrafter"/>
</dbReference>
<dbReference type="InterPro" id="IPR047103">
    <property type="entry name" value="MalF_P2_sf"/>
</dbReference>
<evidence type="ECO:0000256" key="5">
    <source>
        <dbReference type="ARBA" id="ARBA00022475"/>
    </source>
</evidence>
<feature type="transmembrane region" description="Helical" evidence="11">
    <location>
        <begin position="273"/>
        <end position="300"/>
    </location>
</feature>
<dbReference type="OrthoDB" id="9785347at2"/>
<comment type="function">
    <text evidence="1 12">Part of the ABC transporter complex MalEFGK involved in maltose/maltodextrin import. Probably responsible for the translocation of the substrate across the membrane.</text>
</comment>
<dbReference type="Pfam" id="PF14785">
    <property type="entry name" value="MalF_P2"/>
    <property type="match status" value="1"/>
</dbReference>
<proteinExistence type="inferred from homology"/>
<evidence type="ECO:0000256" key="9">
    <source>
        <dbReference type="ARBA" id="ARBA00022989"/>
    </source>
</evidence>
<keyword evidence="4 11" id="KW-0813">Transport</keyword>
<evidence type="ECO:0000256" key="7">
    <source>
        <dbReference type="ARBA" id="ARBA00022597"/>
    </source>
</evidence>
<dbReference type="PANTHER" id="PTHR47314">
    <property type="entry name" value="MALTOSE/MALTODEXTRIN TRANSPORT SYSTEM PERMEASE PROTEIN MALF"/>
    <property type="match status" value="1"/>
</dbReference>
<dbReference type="Proteomes" id="UP000237082">
    <property type="component" value="Unassembled WGS sequence"/>
</dbReference>
<dbReference type="GO" id="GO:0015423">
    <property type="term" value="F:ABC-type maltose transporter activity"/>
    <property type="evidence" value="ECO:0007669"/>
    <property type="project" value="TreeGrafter"/>
</dbReference>
<dbReference type="PANTHER" id="PTHR47314:SF1">
    <property type="entry name" value="MALTOSE_MALTODEXTRIN TRANSPORT SYSTEM PERMEASE PROTEIN MALF"/>
    <property type="match status" value="1"/>
</dbReference>
<dbReference type="Gene3D" id="1.10.3720.10">
    <property type="entry name" value="MetI-like"/>
    <property type="match status" value="1"/>
</dbReference>
<keyword evidence="8 11" id="KW-0812">Transmembrane</keyword>